<dbReference type="InterPro" id="IPR002885">
    <property type="entry name" value="PPR_rpt"/>
</dbReference>
<dbReference type="Pfam" id="PF13812">
    <property type="entry name" value="PPR_3"/>
    <property type="match status" value="1"/>
</dbReference>
<dbReference type="Proteomes" id="UP000604046">
    <property type="component" value="Unassembled WGS sequence"/>
</dbReference>
<feature type="repeat" description="PPR" evidence="2">
    <location>
        <begin position="749"/>
        <end position="783"/>
    </location>
</feature>
<sequence length="927" mass="101789">MERLQEEGLAVRTSIFAAPDLSKNKKWNALFSEPGVDFHGVARNASAIGEANDIAIRSKCKELMRSKHSERLALLAADLDFLGTLQRLARCGIQVMLFVLSNNYALIHKYRAAGIPVVELASPNERVSRVRATVHPNGSGQVALADPYYLQDCLEEVELCHAFLQDLGYVQAGSHEYLIHAACKFWRRNRLGQLTVFPQQCAIKEVCRVASEHGYRKWLKFAEDSALLIPIYSRSRLTKKQLSTYGSGLARQVFRGGGPFMLKDSKGIVHVALRKLGYLDDELSADLAEAMLAFVNAPENHYALRKKLDLLPVIDDTAMDTEEKLRQAFMSHLSAGRWRIAPRDTEVRHRLRSQGFLASEKAEARDVFEAMAKYARLHGLPRMNSYVGYVFRILRAAGSHQPASTGTVEFDLSGSPMMGPVSIWSNEAQQMGFELPKADVFAYNAALGACTKGRAWAQDALDAKHLLPDIITYNTLLSACAGGSQWLLALAFLEDSLERSLERNVISYSSAISALERSSEWTAALWLLADCTAVRLKADVILCSAAASSCAKGGAWKQALNLLRATEDHDLGADVVLFSASVSAAEKAGKWQQALHLLDDASAKRLQANVITISAAVSACEKQGRWEEALRLLQNMVLSEQQPNIVTYNAAISACEKAAKWQQAIALLQDLILSKLLPTEITCNALISACEKSGEWQRALLLFAEFPTRHLRPSAISVNAACSACEKRSCWRQAQHLLFEAEQLGLRLDVISFSAVISAYEKAAEWKKALCLFHALGARQMPPDDVAYSAAISACEKAGHWRQALVLLSEMSEREVAASVIAYNAALSACDAGSQWLHALELFHDLSLQRQSPVVITYNALLSAFASARQWQLALQLLQQAAGHRVEPDAISHAFALLAAEGHSMPKETLGLMPSLTAAGLACCRRC</sequence>
<organism evidence="3 4">
    <name type="scientific">Symbiodinium natans</name>
    <dbReference type="NCBI Taxonomy" id="878477"/>
    <lineage>
        <taxon>Eukaryota</taxon>
        <taxon>Sar</taxon>
        <taxon>Alveolata</taxon>
        <taxon>Dinophyceae</taxon>
        <taxon>Suessiales</taxon>
        <taxon>Symbiodiniaceae</taxon>
        <taxon>Symbiodinium</taxon>
    </lineage>
</organism>
<evidence type="ECO:0000256" key="1">
    <source>
        <dbReference type="ARBA" id="ARBA00022737"/>
    </source>
</evidence>
<evidence type="ECO:0000256" key="2">
    <source>
        <dbReference type="PROSITE-ProRule" id="PRU00708"/>
    </source>
</evidence>
<dbReference type="EMBL" id="CAJNDS010002468">
    <property type="protein sequence ID" value="CAE7488584.1"/>
    <property type="molecule type" value="Genomic_DNA"/>
</dbReference>
<proteinExistence type="predicted"/>
<reference evidence="3" key="1">
    <citation type="submission" date="2021-02" db="EMBL/GenBank/DDBJ databases">
        <authorList>
            <person name="Dougan E. K."/>
            <person name="Rhodes N."/>
            <person name="Thang M."/>
            <person name="Chan C."/>
        </authorList>
    </citation>
    <scope>NUCLEOTIDE SEQUENCE</scope>
</reference>
<feature type="repeat" description="PPR" evidence="2">
    <location>
        <begin position="854"/>
        <end position="888"/>
    </location>
</feature>
<evidence type="ECO:0000313" key="4">
    <source>
        <dbReference type="Proteomes" id="UP000604046"/>
    </source>
</evidence>
<feature type="repeat" description="PPR" evidence="2">
    <location>
        <begin position="609"/>
        <end position="643"/>
    </location>
</feature>
<dbReference type="OrthoDB" id="443040at2759"/>
<feature type="repeat" description="PPR" evidence="2">
    <location>
        <begin position="784"/>
        <end position="818"/>
    </location>
</feature>
<dbReference type="Gene3D" id="1.25.40.10">
    <property type="entry name" value="Tetratricopeptide repeat domain"/>
    <property type="match status" value="4"/>
</dbReference>
<dbReference type="Pfam" id="PF01535">
    <property type="entry name" value="PPR"/>
    <property type="match status" value="2"/>
</dbReference>
<keyword evidence="1" id="KW-0677">Repeat</keyword>
<dbReference type="PROSITE" id="PS51375">
    <property type="entry name" value="PPR"/>
    <property type="match status" value="6"/>
</dbReference>
<feature type="repeat" description="PPR" evidence="2">
    <location>
        <begin position="644"/>
        <end position="678"/>
    </location>
</feature>
<feature type="repeat" description="PPR" evidence="2">
    <location>
        <begin position="679"/>
        <end position="713"/>
    </location>
</feature>
<accession>A0A812SP76</accession>
<dbReference type="Pfam" id="PF13041">
    <property type="entry name" value="PPR_2"/>
    <property type="match status" value="1"/>
</dbReference>
<evidence type="ECO:0008006" key="5">
    <source>
        <dbReference type="Google" id="ProtNLM"/>
    </source>
</evidence>
<dbReference type="Pfam" id="PF13176">
    <property type="entry name" value="TPR_7"/>
    <property type="match status" value="1"/>
</dbReference>
<dbReference type="PANTHER" id="PTHR47447">
    <property type="entry name" value="OS03G0856100 PROTEIN"/>
    <property type="match status" value="1"/>
</dbReference>
<keyword evidence="4" id="KW-1185">Reference proteome</keyword>
<gene>
    <name evidence="3" type="ORF">SNAT2548_LOCUS27401</name>
</gene>
<dbReference type="AlphaFoldDB" id="A0A812SP76"/>
<protein>
    <recommendedName>
        <fullName evidence="5">Pentatricopeptide repeat-containing protein, chloroplastic</fullName>
    </recommendedName>
</protein>
<comment type="caution">
    <text evidence="3">The sequence shown here is derived from an EMBL/GenBank/DDBJ whole genome shotgun (WGS) entry which is preliminary data.</text>
</comment>
<evidence type="ECO:0000313" key="3">
    <source>
        <dbReference type="EMBL" id="CAE7488584.1"/>
    </source>
</evidence>
<name>A0A812SP76_9DINO</name>
<dbReference type="PANTHER" id="PTHR47447:SF17">
    <property type="entry name" value="OS12G0638900 PROTEIN"/>
    <property type="match status" value="1"/>
</dbReference>
<dbReference type="InterPro" id="IPR019734">
    <property type="entry name" value="TPR_rpt"/>
</dbReference>
<dbReference type="InterPro" id="IPR011990">
    <property type="entry name" value="TPR-like_helical_dom_sf"/>
</dbReference>
<dbReference type="NCBIfam" id="TIGR00756">
    <property type="entry name" value="PPR"/>
    <property type="match status" value="2"/>
</dbReference>